<name>A0A3P6T908_CYLGO</name>
<feature type="compositionally biased region" description="Low complexity" evidence="1">
    <location>
        <begin position="48"/>
        <end position="71"/>
    </location>
</feature>
<keyword evidence="3" id="KW-1185">Reference proteome</keyword>
<accession>A0A3P6T908</accession>
<reference evidence="2 3" key="1">
    <citation type="submission" date="2018-11" db="EMBL/GenBank/DDBJ databases">
        <authorList>
            <consortium name="Pathogen Informatics"/>
        </authorList>
    </citation>
    <scope>NUCLEOTIDE SEQUENCE [LARGE SCALE GENOMIC DNA]</scope>
</reference>
<evidence type="ECO:0000313" key="2">
    <source>
        <dbReference type="EMBL" id="VDK75830.1"/>
    </source>
</evidence>
<gene>
    <name evidence="2" type="ORF">CGOC_LOCUS7165</name>
</gene>
<protein>
    <recommendedName>
        <fullName evidence="4">RanBP2-type domain-containing protein</fullName>
    </recommendedName>
</protein>
<dbReference type="OrthoDB" id="5844711at2759"/>
<evidence type="ECO:0000256" key="1">
    <source>
        <dbReference type="SAM" id="MobiDB-lite"/>
    </source>
</evidence>
<proteinExistence type="predicted"/>
<dbReference type="Proteomes" id="UP000271889">
    <property type="component" value="Unassembled WGS sequence"/>
</dbReference>
<dbReference type="EMBL" id="UYRV01024581">
    <property type="protein sequence ID" value="VDK75830.1"/>
    <property type="molecule type" value="Genomic_DNA"/>
</dbReference>
<sequence>MISDTKIVSDTDGEETGSDDSEDEEDSSPSDMEEDNANKNSKSSRPPTAADSETSAIISSSITPASSNDASPQTKVESSWECPDCFITNKNVSVCVACGHNKDGGNAPKALVSNISSFAKSAPSTTFSFGLTSGKLANGSSKPSVATAIPSSTSESASKGSVGVSAATANAGPAPAVLSVPVASQADSSTAMAKPIEKEKAGDSDKERKAWDCPDCMVQNKVCS</sequence>
<feature type="compositionally biased region" description="Acidic residues" evidence="1">
    <location>
        <begin position="11"/>
        <end position="35"/>
    </location>
</feature>
<evidence type="ECO:0000313" key="3">
    <source>
        <dbReference type="Proteomes" id="UP000271889"/>
    </source>
</evidence>
<feature type="region of interest" description="Disordered" evidence="1">
    <location>
        <begin position="1"/>
        <end position="79"/>
    </location>
</feature>
<feature type="compositionally biased region" description="Polar residues" evidence="1">
    <location>
        <begin position="138"/>
        <end position="155"/>
    </location>
</feature>
<feature type="region of interest" description="Disordered" evidence="1">
    <location>
        <begin position="137"/>
        <end position="166"/>
    </location>
</feature>
<feature type="compositionally biased region" description="Basic and acidic residues" evidence="1">
    <location>
        <begin position="195"/>
        <end position="211"/>
    </location>
</feature>
<feature type="compositionally biased region" description="Low complexity" evidence="1">
    <location>
        <begin position="156"/>
        <end position="166"/>
    </location>
</feature>
<feature type="region of interest" description="Disordered" evidence="1">
    <location>
        <begin position="184"/>
        <end position="211"/>
    </location>
</feature>
<evidence type="ECO:0008006" key="4">
    <source>
        <dbReference type="Google" id="ProtNLM"/>
    </source>
</evidence>
<organism evidence="2 3">
    <name type="scientific">Cylicostephanus goldi</name>
    <name type="common">Nematode worm</name>
    <dbReference type="NCBI Taxonomy" id="71465"/>
    <lineage>
        <taxon>Eukaryota</taxon>
        <taxon>Metazoa</taxon>
        <taxon>Ecdysozoa</taxon>
        <taxon>Nematoda</taxon>
        <taxon>Chromadorea</taxon>
        <taxon>Rhabditida</taxon>
        <taxon>Rhabditina</taxon>
        <taxon>Rhabditomorpha</taxon>
        <taxon>Strongyloidea</taxon>
        <taxon>Strongylidae</taxon>
        <taxon>Cylicostephanus</taxon>
    </lineage>
</organism>
<dbReference type="AlphaFoldDB" id="A0A3P6T908"/>